<name>A0A8H8D5Y3_AJECA</name>
<organism evidence="1 2">
    <name type="scientific">Ajellomyces capsulatus</name>
    <name type="common">Darling's disease fungus</name>
    <name type="synonym">Histoplasma capsulatum</name>
    <dbReference type="NCBI Taxonomy" id="5037"/>
    <lineage>
        <taxon>Eukaryota</taxon>
        <taxon>Fungi</taxon>
        <taxon>Dikarya</taxon>
        <taxon>Ascomycota</taxon>
        <taxon>Pezizomycotina</taxon>
        <taxon>Eurotiomycetes</taxon>
        <taxon>Eurotiomycetidae</taxon>
        <taxon>Onygenales</taxon>
        <taxon>Ajellomycetaceae</taxon>
        <taxon>Histoplasma</taxon>
    </lineage>
</organism>
<comment type="caution">
    <text evidence="1">The sequence shown here is derived from an EMBL/GenBank/DDBJ whole genome shotgun (WGS) entry which is preliminary data.</text>
</comment>
<accession>A0A8H8D5Y3</accession>
<evidence type="ECO:0000313" key="1">
    <source>
        <dbReference type="EMBL" id="KAG5303110.1"/>
    </source>
</evidence>
<reference evidence="1 2" key="1">
    <citation type="submission" date="2021-01" db="EMBL/GenBank/DDBJ databases">
        <title>Chromosome-level genome assembly of a human fungal pathogen reveals clustering of transcriptionally co-regulated genes.</title>
        <authorList>
            <person name="Voorhies M."/>
            <person name="Cohen S."/>
            <person name="Shea T.P."/>
            <person name="Petrus S."/>
            <person name="Munoz J.F."/>
            <person name="Poplawski S."/>
            <person name="Goldman W.E."/>
            <person name="Michael T."/>
            <person name="Cuomo C.A."/>
            <person name="Sil A."/>
            <person name="Beyhan S."/>
        </authorList>
    </citation>
    <scope>NUCLEOTIDE SEQUENCE [LARGE SCALE GENOMIC DNA]</scope>
    <source>
        <strain evidence="1 2">G184AR</strain>
    </source>
</reference>
<dbReference type="VEuPathDB" id="FungiDB:I7I52_01000"/>
<proteinExistence type="predicted"/>
<dbReference type="Proteomes" id="UP000670092">
    <property type="component" value="Unassembled WGS sequence"/>
</dbReference>
<sequence length="85" mass="9771">MVDMLGNTKGSRYAGLPSVLKILCSPQKNMVVIHVSIYAGYLPVHEAYISLRPFYHKNGRRSVIYCQQDIMFYLKLVTVSTLFVW</sequence>
<protein>
    <submittedName>
        <fullName evidence="1">Uncharacterized protein</fullName>
    </submittedName>
</protein>
<dbReference type="EMBL" id="JAEVHI010000001">
    <property type="protein sequence ID" value="KAG5303110.1"/>
    <property type="molecule type" value="Genomic_DNA"/>
</dbReference>
<dbReference type="AlphaFoldDB" id="A0A8H8D5Y3"/>
<evidence type="ECO:0000313" key="2">
    <source>
        <dbReference type="Proteomes" id="UP000670092"/>
    </source>
</evidence>
<gene>
    <name evidence="1" type="ORF">I7I52_01000</name>
</gene>